<dbReference type="GO" id="GO:0000155">
    <property type="term" value="F:phosphorelay sensor kinase activity"/>
    <property type="evidence" value="ECO:0007669"/>
    <property type="project" value="InterPro"/>
</dbReference>
<dbReference type="OrthoDB" id="9804645at2"/>
<dbReference type="InterPro" id="IPR005467">
    <property type="entry name" value="His_kinase_dom"/>
</dbReference>
<protein>
    <recommendedName>
        <fullName evidence="3">histidine kinase</fullName>
        <ecNumber evidence="3">2.7.13.3</ecNumber>
    </recommendedName>
</protein>
<keyword evidence="8 15" id="KW-0812">Transmembrane</keyword>
<dbReference type="PROSITE" id="PS50885">
    <property type="entry name" value="HAMP"/>
    <property type="match status" value="1"/>
</dbReference>
<dbReference type="PANTHER" id="PTHR44936">
    <property type="entry name" value="SENSOR PROTEIN CREC"/>
    <property type="match status" value="1"/>
</dbReference>
<evidence type="ECO:0000256" key="5">
    <source>
        <dbReference type="ARBA" id="ARBA00022519"/>
    </source>
</evidence>
<dbReference type="PANTHER" id="PTHR44936:SF5">
    <property type="entry name" value="SENSOR HISTIDINE KINASE ENVZ"/>
    <property type="match status" value="1"/>
</dbReference>
<keyword evidence="7" id="KW-0808">Transferase</keyword>
<dbReference type="EMBL" id="CP017101">
    <property type="protein sequence ID" value="APO68973.1"/>
    <property type="molecule type" value="Genomic_DNA"/>
</dbReference>
<keyword evidence="10 18" id="KW-0418">Kinase</keyword>
<evidence type="ECO:0000256" key="11">
    <source>
        <dbReference type="ARBA" id="ARBA00022840"/>
    </source>
</evidence>
<proteinExistence type="predicted"/>
<sequence length="441" mass="48490">MPLRQLFSLSTIHGQITGIILFGLIIIVIGGSMFEQGVGNDYPLLDAENFADRVFAMSSILKSATAEEREIILQAANRAGWDVTLQPRSLAREFTTSSSQETYLDAAIDWLLPPDGLQTPLGGWKTFVNGKRVVSAEVDAQTMLVLGGLPDTLFLSEVLARGPHYLVALVTLIILFSSFAGWAITRPLRKIASAAANADITSGRVIFEEKGSVEIVAVARSLNDMSDRITKMIDGRTRMLRGVSHDLRTPLTRLRLRAERVCEQELRDMLLADISRINSLLKESLSYLRDDHNREKVERVDLATTLQTICNEFNDVGHNVVYDGPNHLTAYFKPLAITRAVTNLCENAVKFGSNVLVELRSTAETVVIEVEDDGPGIPEASRAQVLEPFYKVDAARTRGDAGFGLGLSIVAEIVQAHQGRLELLDRRPSGLIARLTIPLQS</sequence>
<dbReference type="InterPro" id="IPR004358">
    <property type="entry name" value="Sig_transdc_His_kin-like_C"/>
</dbReference>
<dbReference type="Gene3D" id="3.30.565.10">
    <property type="entry name" value="Histidine kinase-like ATPase, C-terminal domain"/>
    <property type="match status" value="1"/>
</dbReference>
<evidence type="ECO:0000256" key="3">
    <source>
        <dbReference type="ARBA" id="ARBA00012438"/>
    </source>
</evidence>
<evidence type="ECO:0000256" key="10">
    <source>
        <dbReference type="ARBA" id="ARBA00022777"/>
    </source>
</evidence>
<feature type="transmembrane region" description="Helical" evidence="15">
    <location>
        <begin position="165"/>
        <end position="184"/>
    </location>
</feature>
<keyword evidence="6" id="KW-0597">Phosphoprotein</keyword>
<dbReference type="CDD" id="cd00075">
    <property type="entry name" value="HATPase"/>
    <property type="match status" value="1"/>
</dbReference>
<name>A0A1L5NM46_9HYPH</name>
<dbReference type="Pfam" id="PF02518">
    <property type="entry name" value="HATPase_c"/>
    <property type="match status" value="1"/>
</dbReference>
<dbReference type="InterPro" id="IPR036890">
    <property type="entry name" value="HATPase_C_sf"/>
</dbReference>
<dbReference type="CDD" id="cd00082">
    <property type="entry name" value="HisKA"/>
    <property type="match status" value="1"/>
</dbReference>
<dbReference type="Gene3D" id="1.10.287.130">
    <property type="match status" value="1"/>
</dbReference>
<evidence type="ECO:0000256" key="15">
    <source>
        <dbReference type="SAM" id="Phobius"/>
    </source>
</evidence>
<evidence type="ECO:0000259" key="17">
    <source>
        <dbReference type="PROSITE" id="PS50885"/>
    </source>
</evidence>
<dbReference type="GO" id="GO:0005524">
    <property type="term" value="F:ATP binding"/>
    <property type="evidence" value="ECO:0007669"/>
    <property type="project" value="UniProtKB-KW"/>
</dbReference>
<keyword evidence="11" id="KW-0067">ATP-binding</keyword>
<organism evidence="18 19">
    <name type="scientific">Rhizobium gallicum</name>
    <dbReference type="NCBI Taxonomy" id="56730"/>
    <lineage>
        <taxon>Bacteria</taxon>
        <taxon>Pseudomonadati</taxon>
        <taxon>Pseudomonadota</taxon>
        <taxon>Alphaproteobacteria</taxon>
        <taxon>Hyphomicrobiales</taxon>
        <taxon>Rhizobiaceae</taxon>
        <taxon>Rhizobium/Agrobacterium group</taxon>
        <taxon>Rhizobium</taxon>
    </lineage>
</organism>
<dbReference type="SUPFAM" id="SSF47384">
    <property type="entry name" value="Homodimeric domain of signal transducing histidine kinase"/>
    <property type="match status" value="1"/>
</dbReference>
<dbReference type="InterPro" id="IPR003594">
    <property type="entry name" value="HATPase_dom"/>
</dbReference>
<dbReference type="SMART" id="SM00387">
    <property type="entry name" value="HATPase_c"/>
    <property type="match status" value="1"/>
</dbReference>
<feature type="domain" description="Histidine kinase" evidence="16">
    <location>
        <begin position="242"/>
        <end position="441"/>
    </location>
</feature>
<comment type="subcellular location">
    <subcellularLocation>
        <location evidence="2">Cell inner membrane</location>
        <topology evidence="2">Multi-pass membrane protein</topology>
    </subcellularLocation>
</comment>
<evidence type="ECO:0000259" key="16">
    <source>
        <dbReference type="PROSITE" id="PS50109"/>
    </source>
</evidence>
<dbReference type="SMART" id="SM00388">
    <property type="entry name" value="HisKA"/>
    <property type="match status" value="1"/>
</dbReference>
<dbReference type="InterPro" id="IPR003661">
    <property type="entry name" value="HisK_dim/P_dom"/>
</dbReference>
<dbReference type="PRINTS" id="PR00344">
    <property type="entry name" value="BCTRLSENSOR"/>
</dbReference>
<evidence type="ECO:0000256" key="13">
    <source>
        <dbReference type="ARBA" id="ARBA00023012"/>
    </source>
</evidence>
<evidence type="ECO:0000313" key="18">
    <source>
        <dbReference type="EMBL" id="APO68973.1"/>
    </source>
</evidence>
<keyword evidence="4" id="KW-1003">Cell membrane</keyword>
<dbReference type="InterPro" id="IPR036097">
    <property type="entry name" value="HisK_dim/P_sf"/>
</dbReference>
<evidence type="ECO:0000313" key="19">
    <source>
        <dbReference type="Proteomes" id="UP000184749"/>
    </source>
</evidence>
<dbReference type="EC" id="2.7.13.3" evidence="3"/>
<accession>A0A1L5NM46</accession>
<evidence type="ECO:0000256" key="1">
    <source>
        <dbReference type="ARBA" id="ARBA00000085"/>
    </source>
</evidence>
<reference evidence="18 19" key="1">
    <citation type="submission" date="2016-09" db="EMBL/GenBank/DDBJ databases">
        <title>The complete genome sequences of Rhizobium gallicum, symbiovars gallicum and phaseoli, symbionts associated to common bean (Phaseolus vulgaris).</title>
        <authorList>
            <person name="Bustos P."/>
            <person name="Santamaria R.I."/>
            <person name="Perez-Carrascal O.M."/>
            <person name="Juarez S."/>
            <person name="Lozano L."/>
            <person name="Martinez-Flores I."/>
            <person name="Martinez-Romero E."/>
            <person name="Cevallos M."/>
            <person name="Romero D."/>
            <person name="Davila G."/>
            <person name="Gonzalez V."/>
        </authorList>
    </citation>
    <scope>NUCLEOTIDE SEQUENCE [LARGE SCALE GENOMIC DNA]</scope>
    <source>
        <strain evidence="18 19">IE4872</strain>
    </source>
</reference>
<dbReference type="Proteomes" id="UP000184749">
    <property type="component" value="Chromosome"/>
</dbReference>
<gene>
    <name evidence="18" type="ORF">IE4872_CH03373</name>
</gene>
<dbReference type="PROSITE" id="PS50109">
    <property type="entry name" value="HIS_KIN"/>
    <property type="match status" value="1"/>
</dbReference>
<feature type="domain" description="HAMP" evidence="17">
    <location>
        <begin position="182"/>
        <end position="234"/>
    </location>
</feature>
<keyword evidence="5" id="KW-0997">Cell inner membrane</keyword>
<comment type="catalytic activity">
    <reaction evidence="1">
        <text>ATP + protein L-histidine = ADP + protein N-phospho-L-histidine.</text>
        <dbReference type="EC" id="2.7.13.3"/>
    </reaction>
</comment>
<keyword evidence="12 15" id="KW-1133">Transmembrane helix</keyword>
<dbReference type="GO" id="GO:0005886">
    <property type="term" value="C:plasma membrane"/>
    <property type="evidence" value="ECO:0007669"/>
    <property type="project" value="UniProtKB-SubCell"/>
</dbReference>
<dbReference type="Pfam" id="PF00512">
    <property type="entry name" value="HisKA"/>
    <property type="match status" value="1"/>
</dbReference>
<keyword evidence="9" id="KW-0547">Nucleotide-binding</keyword>
<dbReference type="Pfam" id="PF00672">
    <property type="entry name" value="HAMP"/>
    <property type="match status" value="1"/>
</dbReference>
<keyword evidence="14 15" id="KW-0472">Membrane</keyword>
<dbReference type="STRING" id="56730.IE4872_CH03373"/>
<evidence type="ECO:0000256" key="14">
    <source>
        <dbReference type="ARBA" id="ARBA00023136"/>
    </source>
</evidence>
<dbReference type="InterPro" id="IPR050980">
    <property type="entry name" value="2C_sensor_his_kinase"/>
</dbReference>
<dbReference type="InterPro" id="IPR003660">
    <property type="entry name" value="HAMP_dom"/>
</dbReference>
<evidence type="ECO:0000256" key="4">
    <source>
        <dbReference type="ARBA" id="ARBA00022475"/>
    </source>
</evidence>
<evidence type="ECO:0000256" key="7">
    <source>
        <dbReference type="ARBA" id="ARBA00022679"/>
    </source>
</evidence>
<evidence type="ECO:0000256" key="2">
    <source>
        <dbReference type="ARBA" id="ARBA00004429"/>
    </source>
</evidence>
<dbReference type="SUPFAM" id="SSF55874">
    <property type="entry name" value="ATPase domain of HSP90 chaperone/DNA topoisomerase II/histidine kinase"/>
    <property type="match status" value="1"/>
</dbReference>
<dbReference type="CDD" id="cd06225">
    <property type="entry name" value="HAMP"/>
    <property type="match status" value="1"/>
</dbReference>
<keyword evidence="13" id="KW-0902">Two-component regulatory system</keyword>
<feature type="transmembrane region" description="Helical" evidence="15">
    <location>
        <begin position="12"/>
        <end position="34"/>
    </location>
</feature>
<evidence type="ECO:0000256" key="12">
    <source>
        <dbReference type="ARBA" id="ARBA00022989"/>
    </source>
</evidence>
<evidence type="ECO:0000256" key="8">
    <source>
        <dbReference type="ARBA" id="ARBA00022692"/>
    </source>
</evidence>
<evidence type="ECO:0000256" key="6">
    <source>
        <dbReference type="ARBA" id="ARBA00022553"/>
    </source>
</evidence>
<evidence type="ECO:0000256" key="9">
    <source>
        <dbReference type="ARBA" id="ARBA00022741"/>
    </source>
</evidence>
<dbReference type="AlphaFoldDB" id="A0A1L5NM46"/>